<organism evidence="14">
    <name type="scientific">Fonticula alba</name>
    <name type="common">Slime mold</name>
    <dbReference type="NCBI Taxonomy" id="691883"/>
    <lineage>
        <taxon>Eukaryota</taxon>
        <taxon>Rotosphaerida</taxon>
        <taxon>Fonticulaceae</taxon>
        <taxon>Fonticula</taxon>
    </lineage>
</organism>
<feature type="compositionally biased region" description="Polar residues" evidence="11">
    <location>
        <begin position="14"/>
        <end position="35"/>
    </location>
</feature>
<dbReference type="EC" id="2.7.11.1" evidence="1"/>
<evidence type="ECO:0000256" key="5">
    <source>
        <dbReference type="ARBA" id="ARBA00022741"/>
    </source>
</evidence>
<dbReference type="eggNOG" id="KOG0598">
    <property type="taxonomic scope" value="Eukaryota"/>
</dbReference>
<evidence type="ECO:0000256" key="6">
    <source>
        <dbReference type="ARBA" id="ARBA00022777"/>
    </source>
</evidence>
<dbReference type="PANTHER" id="PTHR24351">
    <property type="entry name" value="RIBOSOMAL PROTEIN S6 KINASE"/>
    <property type="match status" value="1"/>
</dbReference>
<evidence type="ECO:0000256" key="10">
    <source>
        <dbReference type="PROSITE-ProRule" id="PRU10141"/>
    </source>
</evidence>
<dbReference type="PROSITE" id="PS50011">
    <property type="entry name" value="PROTEIN_KINASE_DOM"/>
    <property type="match status" value="1"/>
</dbReference>
<dbReference type="InterPro" id="IPR000719">
    <property type="entry name" value="Prot_kinase_dom"/>
</dbReference>
<accession>A0A058Z607</accession>
<feature type="region of interest" description="Disordered" evidence="11">
    <location>
        <begin position="1"/>
        <end position="77"/>
    </location>
</feature>
<keyword evidence="6 14" id="KW-0418">Kinase</keyword>
<evidence type="ECO:0000256" key="1">
    <source>
        <dbReference type="ARBA" id="ARBA00012513"/>
    </source>
</evidence>
<protein>
    <recommendedName>
        <fullName evidence="1">non-specific serine/threonine protein kinase</fullName>
        <ecNumber evidence="1">2.7.11.1</ecNumber>
    </recommendedName>
</protein>
<evidence type="ECO:0000313" key="14">
    <source>
        <dbReference type="EMBL" id="KCV69705.1"/>
    </source>
</evidence>
<dbReference type="InterPro" id="IPR017441">
    <property type="entry name" value="Protein_kinase_ATP_BS"/>
</dbReference>
<name>A0A058Z607_FONAL</name>
<dbReference type="AlphaFoldDB" id="A0A058Z607"/>
<dbReference type="Gene3D" id="1.10.510.10">
    <property type="entry name" value="Transferase(Phosphotransferase) domain 1"/>
    <property type="match status" value="1"/>
</dbReference>
<keyword evidence="5 10" id="KW-0547">Nucleotide-binding</keyword>
<dbReference type="PROSITE" id="PS51285">
    <property type="entry name" value="AGC_KINASE_CTER"/>
    <property type="match status" value="1"/>
</dbReference>
<sequence>MAVISEAEEIPAASSPTVPPLSTESLPTETPQSPGLHSGPVPGSPPVETTRPAAIIPPGASSFPTPQMEPLPAVTANNPPKGVEDDMLDSGGLLSIRIIKGKRLCFPPPFSLISSAPSSPTTGQHFYTPNPQTIQASPTGGAPCRRLVVIAVLEYDKNEVTLAAQNDDYPNPLFKHRAHFDVAGVDAEIVLSVWIKSLDSGEQVFVGSNRSRPNLVEGKTFDDWMPLFNEQGDLIGELEIQTSFKKPEKKRLAIEDFELLKVIGKGSFGKVMQVRKKDTGRIYAMKIIRKQNIVARDEVEHTIAERRVLARLTHPFIVSLKFSFQTPDKLYLVLAFVNGGELFKHLQDEGSFDERRARFYTAELLMALEYLHGFDIVYRDLKPENILLDSNGHIALCDFGLCKVNMTSGKKTNTFCGTPEYLAPELLLGEGYTKVVDWWTLGILLYEMITGLPPFFADDIEEMYQKILNAPLVFPPEVSPKAQSLLRGLLDRSPSTRLGSGGAHEIRAHPFFADIRWDKLHARQVAPPFRPEVGGQTDTRNFDEEFTTMMPVDSVVESGDHLSSSVQAQFDGFTYVAESKMTYAATPHMSSFRPSSSHRGF</sequence>
<dbReference type="SMART" id="SM00133">
    <property type="entry name" value="S_TK_X"/>
    <property type="match status" value="1"/>
</dbReference>
<evidence type="ECO:0000313" key="15">
    <source>
        <dbReference type="Proteomes" id="UP000030693"/>
    </source>
</evidence>
<dbReference type="GO" id="GO:0004674">
    <property type="term" value="F:protein serine/threonine kinase activity"/>
    <property type="evidence" value="ECO:0007669"/>
    <property type="project" value="UniProtKB-KW"/>
</dbReference>
<feature type="domain" description="Protein kinase" evidence="12">
    <location>
        <begin position="257"/>
        <end position="512"/>
    </location>
</feature>
<dbReference type="GO" id="GO:0005524">
    <property type="term" value="F:ATP binding"/>
    <property type="evidence" value="ECO:0007669"/>
    <property type="project" value="UniProtKB-UniRule"/>
</dbReference>
<dbReference type="Pfam" id="PF00433">
    <property type="entry name" value="Pkinase_C"/>
    <property type="match status" value="1"/>
</dbReference>
<dbReference type="InterPro" id="IPR017892">
    <property type="entry name" value="Pkinase_C"/>
</dbReference>
<dbReference type="EMBL" id="KB932206">
    <property type="protein sequence ID" value="KCV69705.1"/>
    <property type="molecule type" value="Genomic_DNA"/>
</dbReference>
<evidence type="ECO:0000256" key="3">
    <source>
        <dbReference type="ARBA" id="ARBA00022553"/>
    </source>
</evidence>
<comment type="catalytic activity">
    <reaction evidence="8">
        <text>L-threonyl-[protein] + ATP = O-phospho-L-threonyl-[protein] + ADP + H(+)</text>
        <dbReference type="Rhea" id="RHEA:46608"/>
        <dbReference type="Rhea" id="RHEA-COMP:11060"/>
        <dbReference type="Rhea" id="RHEA-COMP:11605"/>
        <dbReference type="ChEBI" id="CHEBI:15378"/>
        <dbReference type="ChEBI" id="CHEBI:30013"/>
        <dbReference type="ChEBI" id="CHEBI:30616"/>
        <dbReference type="ChEBI" id="CHEBI:61977"/>
        <dbReference type="ChEBI" id="CHEBI:456216"/>
        <dbReference type="EC" id="2.7.11.1"/>
    </reaction>
</comment>
<dbReference type="GeneID" id="20528838"/>
<dbReference type="Proteomes" id="UP000030693">
    <property type="component" value="Unassembled WGS sequence"/>
</dbReference>
<dbReference type="InterPro" id="IPR008271">
    <property type="entry name" value="Ser/Thr_kinase_AS"/>
</dbReference>
<comment type="catalytic activity">
    <reaction evidence="9">
        <text>L-seryl-[protein] + ATP = O-phospho-L-seryl-[protein] + ADP + H(+)</text>
        <dbReference type="Rhea" id="RHEA:17989"/>
        <dbReference type="Rhea" id="RHEA-COMP:9863"/>
        <dbReference type="Rhea" id="RHEA-COMP:11604"/>
        <dbReference type="ChEBI" id="CHEBI:15378"/>
        <dbReference type="ChEBI" id="CHEBI:29999"/>
        <dbReference type="ChEBI" id="CHEBI:30616"/>
        <dbReference type="ChEBI" id="CHEBI:83421"/>
        <dbReference type="ChEBI" id="CHEBI:456216"/>
        <dbReference type="EC" id="2.7.11.1"/>
    </reaction>
</comment>
<dbReference type="FunFam" id="1.10.510.10:FF:000008">
    <property type="entry name" value="Non-specific serine/threonine protein kinase"/>
    <property type="match status" value="1"/>
</dbReference>
<evidence type="ECO:0000256" key="2">
    <source>
        <dbReference type="ARBA" id="ARBA00022527"/>
    </source>
</evidence>
<keyword evidence="4" id="KW-0808">Transferase</keyword>
<dbReference type="PROSITE" id="PS00107">
    <property type="entry name" value="PROTEIN_KINASE_ATP"/>
    <property type="match status" value="1"/>
</dbReference>
<dbReference type="Pfam" id="PF00069">
    <property type="entry name" value="Pkinase"/>
    <property type="match status" value="1"/>
</dbReference>
<dbReference type="SMART" id="SM00220">
    <property type="entry name" value="S_TKc"/>
    <property type="match status" value="1"/>
</dbReference>
<keyword evidence="7 10" id="KW-0067">ATP-binding</keyword>
<feature type="binding site" evidence="10">
    <location>
        <position position="290"/>
    </location>
    <ligand>
        <name>ATP</name>
        <dbReference type="ChEBI" id="CHEBI:30616"/>
    </ligand>
</feature>
<evidence type="ECO:0000256" key="4">
    <source>
        <dbReference type="ARBA" id="ARBA00022679"/>
    </source>
</evidence>
<evidence type="ECO:0000259" key="12">
    <source>
        <dbReference type="PROSITE" id="PS50011"/>
    </source>
</evidence>
<feature type="domain" description="AGC-kinase C-terminal" evidence="13">
    <location>
        <begin position="513"/>
        <end position="585"/>
    </location>
</feature>
<keyword evidence="2" id="KW-0723">Serine/threonine-protein kinase</keyword>
<dbReference type="CDD" id="cd11651">
    <property type="entry name" value="YPK1_N_like"/>
    <property type="match status" value="1"/>
</dbReference>
<dbReference type="STRING" id="691883.A0A058Z607"/>
<evidence type="ECO:0000259" key="13">
    <source>
        <dbReference type="PROSITE" id="PS51285"/>
    </source>
</evidence>
<dbReference type="OrthoDB" id="63267at2759"/>
<dbReference type="RefSeq" id="XP_009496270.1">
    <property type="nucleotide sequence ID" value="XM_009497995.1"/>
</dbReference>
<dbReference type="GO" id="GO:0106310">
    <property type="term" value="F:protein serine kinase activity"/>
    <property type="evidence" value="ECO:0007669"/>
    <property type="project" value="RHEA"/>
</dbReference>
<dbReference type="SUPFAM" id="SSF56112">
    <property type="entry name" value="Protein kinase-like (PK-like)"/>
    <property type="match status" value="1"/>
</dbReference>
<reference evidence="14" key="1">
    <citation type="submission" date="2013-04" db="EMBL/GenBank/DDBJ databases">
        <title>The Genome Sequence of Fonticula alba ATCC 38817.</title>
        <authorList>
            <consortium name="The Broad Institute Genomics Platform"/>
            <person name="Russ C."/>
            <person name="Cuomo C."/>
            <person name="Burger G."/>
            <person name="Gray M.W."/>
            <person name="Holland P.W.H."/>
            <person name="King N."/>
            <person name="Lang F.B.F."/>
            <person name="Roger A.J."/>
            <person name="Ruiz-Trillo I."/>
            <person name="Brown M."/>
            <person name="Walker B."/>
            <person name="Young S."/>
            <person name="Zeng Q."/>
            <person name="Gargeya S."/>
            <person name="Fitzgerald M."/>
            <person name="Haas B."/>
            <person name="Abouelleil A."/>
            <person name="Allen A.W."/>
            <person name="Alvarado L."/>
            <person name="Arachchi H.M."/>
            <person name="Berlin A.M."/>
            <person name="Chapman S.B."/>
            <person name="Gainer-Dewar J."/>
            <person name="Goldberg J."/>
            <person name="Griggs A."/>
            <person name="Gujja S."/>
            <person name="Hansen M."/>
            <person name="Howarth C."/>
            <person name="Imamovic A."/>
            <person name="Ireland A."/>
            <person name="Larimer J."/>
            <person name="McCowan C."/>
            <person name="Murphy C."/>
            <person name="Pearson M."/>
            <person name="Poon T.W."/>
            <person name="Priest M."/>
            <person name="Roberts A."/>
            <person name="Saif S."/>
            <person name="Shea T."/>
            <person name="Sisk P."/>
            <person name="Sykes S."/>
            <person name="Wortman J."/>
            <person name="Nusbaum C."/>
            <person name="Birren B."/>
        </authorList>
    </citation>
    <scope>NUCLEOTIDE SEQUENCE [LARGE SCALE GENOMIC DNA]</scope>
    <source>
        <strain evidence="14">ATCC 38817</strain>
    </source>
</reference>
<dbReference type="InterPro" id="IPR000961">
    <property type="entry name" value="AGC-kinase_C"/>
</dbReference>
<proteinExistence type="predicted"/>
<evidence type="ECO:0000256" key="8">
    <source>
        <dbReference type="ARBA" id="ARBA00047899"/>
    </source>
</evidence>
<keyword evidence="15" id="KW-1185">Reference proteome</keyword>
<dbReference type="FunFam" id="3.30.200.20:FF:000048">
    <property type="entry name" value="Non-specific serine/threonine protein kinase"/>
    <property type="match status" value="1"/>
</dbReference>
<evidence type="ECO:0000256" key="7">
    <source>
        <dbReference type="ARBA" id="ARBA00022840"/>
    </source>
</evidence>
<evidence type="ECO:0000256" key="11">
    <source>
        <dbReference type="SAM" id="MobiDB-lite"/>
    </source>
</evidence>
<dbReference type="Gene3D" id="3.30.200.20">
    <property type="entry name" value="Phosphorylase Kinase, domain 1"/>
    <property type="match status" value="1"/>
</dbReference>
<keyword evidence="3" id="KW-0597">Phosphoprotein</keyword>
<evidence type="ECO:0000256" key="9">
    <source>
        <dbReference type="ARBA" id="ARBA00048679"/>
    </source>
</evidence>
<dbReference type="InterPro" id="IPR011009">
    <property type="entry name" value="Kinase-like_dom_sf"/>
</dbReference>
<gene>
    <name evidence="14" type="ORF">H696_04113</name>
</gene>
<dbReference type="PROSITE" id="PS00108">
    <property type="entry name" value="PROTEIN_KINASE_ST"/>
    <property type="match status" value="1"/>
</dbReference>